<keyword evidence="2" id="KW-0539">Nucleus</keyword>
<evidence type="ECO:0000259" key="3">
    <source>
        <dbReference type="PROSITE" id="PS50048"/>
    </source>
</evidence>
<feature type="domain" description="Zn(2)-C6 fungal-type" evidence="3">
    <location>
        <begin position="13"/>
        <end position="43"/>
    </location>
</feature>
<dbReference type="InterPro" id="IPR036864">
    <property type="entry name" value="Zn2-C6_fun-type_DNA-bd_sf"/>
</dbReference>
<comment type="subcellular location">
    <subcellularLocation>
        <location evidence="1">Nucleus</location>
    </subcellularLocation>
</comment>
<dbReference type="Gene3D" id="4.10.240.10">
    <property type="entry name" value="Zn(2)-C6 fungal-type DNA-binding domain"/>
    <property type="match status" value="1"/>
</dbReference>
<dbReference type="Pfam" id="PF00172">
    <property type="entry name" value="Zn_clus"/>
    <property type="match status" value="1"/>
</dbReference>
<dbReference type="InterPro" id="IPR021858">
    <property type="entry name" value="Fun_TF"/>
</dbReference>
<dbReference type="SMART" id="SM00066">
    <property type="entry name" value="GAL4"/>
    <property type="match status" value="1"/>
</dbReference>
<gene>
    <name evidence="4" type="ORF">RDB_LOCUS17996</name>
</gene>
<dbReference type="GO" id="GO:0000981">
    <property type="term" value="F:DNA-binding transcription factor activity, RNA polymerase II-specific"/>
    <property type="evidence" value="ECO:0007669"/>
    <property type="project" value="InterPro"/>
</dbReference>
<dbReference type="EMBL" id="CAJMXA010000317">
    <property type="protein sequence ID" value="CAE6425755.1"/>
    <property type="molecule type" value="Genomic_DNA"/>
</dbReference>
<dbReference type="Pfam" id="PF11951">
    <property type="entry name" value="Fungal_trans_2"/>
    <property type="match status" value="1"/>
</dbReference>
<name>A0A8H2XG38_9AGAM</name>
<dbReference type="GO" id="GO:0005634">
    <property type="term" value="C:nucleus"/>
    <property type="evidence" value="ECO:0007669"/>
    <property type="project" value="UniProtKB-SubCell"/>
</dbReference>
<dbReference type="PROSITE" id="PS00463">
    <property type="entry name" value="ZN2_CY6_FUNGAL_1"/>
    <property type="match status" value="1"/>
</dbReference>
<protein>
    <recommendedName>
        <fullName evidence="3">Zn(2)-C6 fungal-type domain-containing protein</fullName>
    </recommendedName>
</protein>
<dbReference type="Proteomes" id="UP000663853">
    <property type="component" value="Unassembled WGS sequence"/>
</dbReference>
<comment type="caution">
    <text evidence="4">The sequence shown here is derived from an EMBL/GenBank/DDBJ whole genome shotgun (WGS) entry which is preliminary data.</text>
</comment>
<dbReference type="AlphaFoldDB" id="A0A8H2XG38"/>
<dbReference type="CDD" id="cd00067">
    <property type="entry name" value="GAL4"/>
    <property type="match status" value="1"/>
</dbReference>
<dbReference type="GO" id="GO:0008270">
    <property type="term" value="F:zinc ion binding"/>
    <property type="evidence" value="ECO:0007669"/>
    <property type="project" value="InterPro"/>
</dbReference>
<dbReference type="PANTHER" id="PTHR37534:SF46">
    <property type="entry name" value="ZN(II)2CYS6 TRANSCRIPTION FACTOR (EUROFUNG)"/>
    <property type="match status" value="1"/>
</dbReference>
<reference evidence="4" key="1">
    <citation type="submission" date="2021-01" db="EMBL/GenBank/DDBJ databases">
        <authorList>
            <person name="Kaushik A."/>
        </authorList>
    </citation>
    <scope>NUCLEOTIDE SEQUENCE</scope>
    <source>
        <strain evidence="4">AG6-10EEA</strain>
    </source>
</reference>
<evidence type="ECO:0000256" key="2">
    <source>
        <dbReference type="ARBA" id="ARBA00023242"/>
    </source>
</evidence>
<dbReference type="PANTHER" id="PTHR37534">
    <property type="entry name" value="TRANSCRIPTIONAL ACTIVATOR PROTEIN UGA3"/>
    <property type="match status" value="1"/>
</dbReference>
<evidence type="ECO:0000313" key="4">
    <source>
        <dbReference type="EMBL" id="CAE6425755.1"/>
    </source>
</evidence>
<evidence type="ECO:0000256" key="1">
    <source>
        <dbReference type="ARBA" id="ARBA00004123"/>
    </source>
</evidence>
<evidence type="ECO:0000313" key="5">
    <source>
        <dbReference type="Proteomes" id="UP000663853"/>
    </source>
</evidence>
<accession>A0A8H2XG38</accession>
<dbReference type="InterPro" id="IPR001138">
    <property type="entry name" value="Zn2Cys6_DnaBD"/>
</dbReference>
<dbReference type="PROSITE" id="PS50048">
    <property type="entry name" value="ZN2_CY6_FUNGAL_2"/>
    <property type="match status" value="1"/>
</dbReference>
<proteinExistence type="predicted"/>
<dbReference type="SUPFAM" id="SSF57701">
    <property type="entry name" value="Zn2/Cys6 DNA-binding domain"/>
    <property type="match status" value="1"/>
</dbReference>
<organism evidence="4 5">
    <name type="scientific">Rhizoctonia solani</name>
    <dbReference type="NCBI Taxonomy" id="456999"/>
    <lineage>
        <taxon>Eukaryota</taxon>
        <taxon>Fungi</taxon>
        <taxon>Dikarya</taxon>
        <taxon>Basidiomycota</taxon>
        <taxon>Agaricomycotina</taxon>
        <taxon>Agaricomycetes</taxon>
        <taxon>Cantharellales</taxon>
        <taxon>Ceratobasidiaceae</taxon>
        <taxon>Rhizoctonia</taxon>
    </lineage>
</organism>
<sequence>MEYKKTRGPATKSCLTCKRRHKKCDLRRPKCDRCTKGGYECAYGPCEKTRPKKTSEQTSTTTESVHPDNCTYPCTNSDVSDQSTPSSSGSPDLRCETATIETLCNPESAFDTFPPSNQLVLANRQQSLTRHAPGFDIRLPPSVSYLSSDSWRMISYLMAHFDKILSLTYFKPLQQQLVKYREIMLVRLQSSSISRRIKLISFKLHEAIARGEDWRYQNIFTRWVNQFETELCSVWTSSMVPQQIQTRLLEALEISYLKTMLLSNENSYPFLRFTAPTFLQTVYSDPTLWPPNHNSTSISMAHVLSSARCELGNFIVMDTLYSMAYSVPQLVEYDTSITSLPEELYSYSWAHGCPTEFQIALAEINACRQGQETNTGRDWRAIEHSLVTWQSRPSPQEAEWESWMVVAWLAVQESWRHALLAYLYLALCGAASDDPRVQASVRQVLRIVNTVKKPERPVASVHFFAQYFIAGVCARTESQRTLVREKLTNMSESRNWLVHGNIFVPVLEHLWTGAGAGGRPVKWDDYVYSRERVLPVSA</sequence>